<dbReference type="Pfam" id="PF13602">
    <property type="entry name" value="ADH_zinc_N_2"/>
    <property type="match status" value="1"/>
</dbReference>
<dbReference type="SUPFAM" id="SSF50129">
    <property type="entry name" value="GroES-like"/>
    <property type="match status" value="1"/>
</dbReference>
<dbReference type="InterPro" id="IPR036291">
    <property type="entry name" value="NAD(P)-bd_dom_sf"/>
</dbReference>
<comment type="caution">
    <text evidence="3">The sequence shown here is derived from an EMBL/GenBank/DDBJ whole genome shotgun (WGS) entry which is preliminary data.</text>
</comment>
<keyword evidence="1" id="KW-0521">NADP</keyword>
<reference evidence="4" key="1">
    <citation type="journal article" date="2019" name="Int. J. Syst. Evol. Microbiol.">
        <title>The Global Catalogue of Microorganisms (GCM) 10K type strain sequencing project: providing services to taxonomists for standard genome sequencing and annotation.</title>
        <authorList>
            <consortium name="The Broad Institute Genomics Platform"/>
            <consortium name="The Broad Institute Genome Sequencing Center for Infectious Disease"/>
            <person name="Wu L."/>
            <person name="Ma J."/>
        </authorList>
    </citation>
    <scope>NUCLEOTIDE SEQUENCE [LARGE SCALE GENOMIC DNA]</scope>
    <source>
        <strain evidence="4">JCM 3272</strain>
    </source>
</reference>
<dbReference type="Proteomes" id="UP001501444">
    <property type="component" value="Unassembled WGS sequence"/>
</dbReference>
<accession>A0ABP5SZT4</accession>
<sequence length="326" mass="33232">MLAMRAVGFSRFGGPEVLGVVDLPIPRPSAEQAVIRVVAATVNPTDTLFRAGAQADRMVGLPPPFVPGMEFSGVVYAVGESAADEPALRPGDRVMGIVNPRRPGGGAQAEYVAVPVASLAPIPPALAAAPAATLPMNGLTARMAVEALDLGPGATVLVTGGAGAVGGYAIQLARRGGLMVYADAKDEDRELLRSLGASGIVARGAGMVRELRAALPRGVDGVVDAARLGVEVRPAVRDGGTIVSLRNTDVFAGDRTVRHRYVSVTEQIEHTAALAELAGLAAAGELTPRVAACLRPEEAGAAHALVERGGLRGRVVLCFGPDGAGR</sequence>
<proteinExistence type="predicted"/>
<feature type="domain" description="Enoyl reductase (ER)" evidence="2">
    <location>
        <begin position="13"/>
        <end position="317"/>
    </location>
</feature>
<evidence type="ECO:0000259" key="2">
    <source>
        <dbReference type="SMART" id="SM00829"/>
    </source>
</evidence>
<dbReference type="EMBL" id="BAAARV010000019">
    <property type="protein sequence ID" value="GAA2339908.1"/>
    <property type="molecule type" value="Genomic_DNA"/>
</dbReference>
<dbReference type="InterPro" id="IPR011032">
    <property type="entry name" value="GroES-like_sf"/>
</dbReference>
<evidence type="ECO:0000256" key="1">
    <source>
        <dbReference type="ARBA" id="ARBA00022857"/>
    </source>
</evidence>
<protein>
    <submittedName>
        <fullName evidence="3">NADP-dependent oxidoreductase</fullName>
    </submittedName>
</protein>
<organism evidence="3 4">
    <name type="scientific">Dactylosporangium salmoneum</name>
    <dbReference type="NCBI Taxonomy" id="53361"/>
    <lineage>
        <taxon>Bacteria</taxon>
        <taxon>Bacillati</taxon>
        <taxon>Actinomycetota</taxon>
        <taxon>Actinomycetes</taxon>
        <taxon>Micromonosporales</taxon>
        <taxon>Micromonosporaceae</taxon>
        <taxon>Dactylosporangium</taxon>
    </lineage>
</organism>
<gene>
    <name evidence="3" type="ORF">GCM10010170_022440</name>
</gene>
<name>A0ABP5SZT4_9ACTN</name>
<dbReference type="PANTHER" id="PTHR44154">
    <property type="entry name" value="QUINONE OXIDOREDUCTASE"/>
    <property type="match status" value="1"/>
</dbReference>
<dbReference type="InterPro" id="IPR051603">
    <property type="entry name" value="Zinc-ADH_QOR/CCCR"/>
</dbReference>
<dbReference type="Gene3D" id="3.40.50.720">
    <property type="entry name" value="NAD(P)-binding Rossmann-like Domain"/>
    <property type="match status" value="1"/>
</dbReference>
<dbReference type="InterPro" id="IPR020843">
    <property type="entry name" value="ER"/>
</dbReference>
<dbReference type="InterPro" id="IPR013154">
    <property type="entry name" value="ADH-like_N"/>
</dbReference>
<dbReference type="SMART" id="SM00829">
    <property type="entry name" value="PKS_ER"/>
    <property type="match status" value="1"/>
</dbReference>
<evidence type="ECO:0000313" key="4">
    <source>
        <dbReference type="Proteomes" id="UP001501444"/>
    </source>
</evidence>
<dbReference type="Gene3D" id="3.90.180.10">
    <property type="entry name" value="Medium-chain alcohol dehydrogenases, catalytic domain"/>
    <property type="match status" value="1"/>
</dbReference>
<dbReference type="PANTHER" id="PTHR44154:SF1">
    <property type="entry name" value="QUINONE OXIDOREDUCTASE"/>
    <property type="match status" value="1"/>
</dbReference>
<dbReference type="SUPFAM" id="SSF51735">
    <property type="entry name" value="NAD(P)-binding Rossmann-fold domains"/>
    <property type="match status" value="1"/>
</dbReference>
<dbReference type="Pfam" id="PF08240">
    <property type="entry name" value="ADH_N"/>
    <property type="match status" value="1"/>
</dbReference>
<keyword evidence="4" id="KW-1185">Reference proteome</keyword>
<evidence type="ECO:0000313" key="3">
    <source>
        <dbReference type="EMBL" id="GAA2339908.1"/>
    </source>
</evidence>